<sequence>MKETRLILMVLATVLGGCSHSQWASVELATKGASWLNPVATVVHMTASAGRALTDPQEELREKVQQHEEEQKKEPPPEKSRTGPPETVTK</sequence>
<accession>A0A8J7LZG6</accession>
<proteinExistence type="predicted"/>
<dbReference type="PROSITE" id="PS51257">
    <property type="entry name" value="PROKAR_LIPOPROTEIN"/>
    <property type="match status" value="1"/>
</dbReference>
<dbReference type="AlphaFoldDB" id="A0A8J7LZG6"/>
<name>A0A8J7LZG6_9BACT</name>
<dbReference type="Proteomes" id="UP000636888">
    <property type="component" value="Unassembled WGS sequence"/>
</dbReference>
<comment type="caution">
    <text evidence="2">The sequence shown here is derived from an EMBL/GenBank/DDBJ whole genome shotgun (WGS) entry which is preliminary data.</text>
</comment>
<evidence type="ECO:0008006" key="4">
    <source>
        <dbReference type="Google" id="ProtNLM"/>
    </source>
</evidence>
<evidence type="ECO:0000256" key="1">
    <source>
        <dbReference type="SAM" id="MobiDB-lite"/>
    </source>
</evidence>
<organism evidence="2 3">
    <name type="scientific">Geomesophilobacter sediminis</name>
    <dbReference type="NCBI Taxonomy" id="2798584"/>
    <lineage>
        <taxon>Bacteria</taxon>
        <taxon>Pseudomonadati</taxon>
        <taxon>Thermodesulfobacteriota</taxon>
        <taxon>Desulfuromonadia</taxon>
        <taxon>Geobacterales</taxon>
        <taxon>Geobacteraceae</taxon>
        <taxon>Geomesophilobacter</taxon>
    </lineage>
</organism>
<feature type="region of interest" description="Disordered" evidence="1">
    <location>
        <begin position="47"/>
        <end position="90"/>
    </location>
</feature>
<protein>
    <recommendedName>
        <fullName evidence="4">Lipoprotein</fullName>
    </recommendedName>
</protein>
<gene>
    <name evidence="2" type="ORF">JFN93_16825</name>
</gene>
<dbReference type="EMBL" id="JAEMHM010000014">
    <property type="protein sequence ID" value="MBJ6726376.1"/>
    <property type="molecule type" value="Genomic_DNA"/>
</dbReference>
<evidence type="ECO:0000313" key="2">
    <source>
        <dbReference type="EMBL" id="MBJ6726376.1"/>
    </source>
</evidence>
<evidence type="ECO:0000313" key="3">
    <source>
        <dbReference type="Proteomes" id="UP000636888"/>
    </source>
</evidence>
<feature type="compositionally biased region" description="Basic and acidic residues" evidence="1">
    <location>
        <begin position="58"/>
        <end position="81"/>
    </location>
</feature>
<dbReference type="RefSeq" id="WP_199385293.1">
    <property type="nucleotide sequence ID" value="NZ_JAEMHM010000014.1"/>
</dbReference>
<reference evidence="2" key="1">
    <citation type="submission" date="2020-12" db="EMBL/GenBank/DDBJ databases">
        <title>Geomonas sp. Red875, isolated from river sediment.</title>
        <authorList>
            <person name="Xu Z."/>
            <person name="Zhang Z."/>
            <person name="Masuda Y."/>
            <person name="Itoh H."/>
            <person name="Senoo K."/>
        </authorList>
    </citation>
    <scope>NUCLEOTIDE SEQUENCE</scope>
    <source>
        <strain evidence="2">Red875</strain>
    </source>
</reference>
<keyword evidence="3" id="KW-1185">Reference proteome</keyword>